<reference evidence="20 21" key="1">
    <citation type="submission" date="2021-03" db="EMBL/GenBank/DDBJ databases">
        <title>Genomic Encyclopedia of Type Strains, Phase IV (KMG-IV): sequencing the most valuable type-strain genomes for metagenomic binning, comparative biology and taxonomic classification.</title>
        <authorList>
            <person name="Goeker M."/>
        </authorList>
    </citation>
    <scope>NUCLEOTIDE SEQUENCE [LARGE SCALE GENOMIC DNA]</scope>
    <source>
        <strain evidence="20 21">DSM 26806</strain>
    </source>
</reference>
<evidence type="ECO:0000313" key="21">
    <source>
        <dbReference type="Proteomes" id="UP001519288"/>
    </source>
</evidence>
<protein>
    <recommendedName>
        <fullName evidence="7 17">CDP-diacylglycerol--glycerol-3-phosphate 3-phosphatidyltransferase</fullName>
        <ecNumber evidence="6 17">2.7.8.5</ecNumber>
    </recommendedName>
</protein>
<evidence type="ECO:0000256" key="7">
    <source>
        <dbReference type="ARBA" id="ARBA00014944"/>
    </source>
</evidence>
<feature type="transmembrane region" description="Helical" evidence="19">
    <location>
        <begin position="46"/>
        <end position="67"/>
    </location>
</feature>
<keyword evidence="11 19" id="KW-1133">Transmembrane helix</keyword>
<evidence type="ECO:0000256" key="10">
    <source>
        <dbReference type="ARBA" id="ARBA00022692"/>
    </source>
</evidence>
<evidence type="ECO:0000256" key="18">
    <source>
        <dbReference type="RuleBase" id="RU003750"/>
    </source>
</evidence>
<dbReference type="Proteomes" id="UP001519288">
    <property type="component" value="Unassembled WGS sequence"/>
</dbReference>
<evidence type="ECO:0000256" key="15">
    <source>
        <dbReference type="ARBA" id="ARBA00023264"/>
    </source>
</evidence>
<evidence type="ECO:0000256" key="5">
    <source>
        <dbReference type="ARBA" id="ARBA00010441"/>
    </source>
</evidence>
<comment type="pathway">
    <text evidence="4">Lipid metabolism.</text>
</comment>
<dbReference type="InterPro" id="IPR050324">
    <property type="entry name" value="CDP-alcohol_PTase-I"/>
</dbReference>
<evidence type="ECO:0000256" key="8">
    <source>
        <dbReference type="ARBA" id="ARBA00022516"/>
    </source>
</evidence>
<feature type="transmembrane region" description="Helical" evidence="19">
    <location>
        <begin position="168"/>
        <end position="187"/>
    </location>
</feature>
<comment type="subcellular location">
    <subcellularLocation>
        <location evidence="2">Membrane</location>
        <topology evidence="2">Multi-pass membrane protein</topology>
    </subcellularLocation>
</comment>
<evidence type="ECO:0000256" key="11">
    <source>
        <dbReference type="ARBA" id="ARBA00022989"/>
    </source>
</evidence>
<dbReference type="RefSeq" id="WP_209861739.1">
    <property type="nucleotide sequence ID" value="NZ_JAGGLD010000003.1"/>
</dbReference>
<keyword evidence="21" id="KW-1185">Reference proteome</keyword>
<dbReference type="Pfam" id="PF01066">
    <property type="entry name" value="CDP-OH_P_transf"/>
    <property type="match status" value="1"/>
</dbReference>
<dbReference type="PANTHER" id="PTHR14269">
    <property type="entry name" value="CDP-DIACYLGLYCEROL--GLYCEROL-3-PHOSPHATE 3-PHOSPHATIDYLTRANSFERASE-RELATED"/>
    <property type="match status" value="1"/>
</dbReference>
<evidence type="ECO:0000256" key="1">
    <source>
        <dbReference type="ARBA" id="ARBA00003973"/>
    </source>
</evidence>
<gene>
    <name evidence="20" type="ORF">J2Z69_002090</name>
</gene>
<evidence type="ECO:0000256" key="17">
    <source>
        <dbReference type="NCBIfam" id="TIGR00560"/>
    </source>
</evidence>
<keyword evidence="14" id="KW-0594">Phospholipid biosynthesis</keyword>
<dbReference type="PROSITE" id="PS00379">
    <property type="entry name" value="CDP_ALCOHOL_P_TRANSF"/>
    <property type="match status" value="1"/>
</dbReference>
<feature type="transmembrane region" description="Helical" evidence="19">
    <location>
        <begin position="88"/>
        <end position="112"/>
    </location>
</feature>
<keyword evidence="9 18" id="KW-0808">Transferase</keyword>
<dbReference type="PIRSF" id="PIRSF000847">
    <property type="entry name" value="Phos_ph_gly_syn"/>
    <property type="match status" value="1"/>
</dbReference>
<keyword evidence="8" id="KW-0444">Lipid biosynthesis</keyword>
<evidence type="ECO:0000256" key="16">
    <source>
        <dbReference type="ARBA" id="ARBA00048586"/>
    </source>
</evidence>
<accession>A0ABS4JH59</accession>
<feature type="transmembrane region" description="Helical" evidence="19">
    <location>
        <begin position="12"/>
        <end position="34"/>
    </location>
</feature>
<comment type="function">
    <text evidence="1">This protein catalyzes the committed step to the synthesis of the acidic phospholipids.</text>
</comment>
<evidence type="ECO:0000256" key="9">
    <source>
        <dbReference type="ARBA" id="ARBA00022679"/>
    </source>
</evidence>
<evidence type="ECO:0000256" key="14">
    <source>
        <dbReference type="ARBA" id="ARBA00023209"/>
    </source>
</evidence>
<keyword evidence="12" id="KW-0443">Lipid metabolism</keyword>
<comment type="catalytic activity">
    <reaction evidence="16">
        <text>a CDP-1,2-diacyl-sn-glycerol + sn-glycerol 3-phosphate = a 1,2-diacyl-sn-glycero-3-phospho-(1'-sn-glycero-3'-phosphate) + CMP + H(+)</text>
        <dbReference type="Rhea" id="RHEA:12593"/>
        <dbReference type="ChEBI" id="CHEBI:15378"/>
        <dbReference type="ChEBI" id="CHEBI:57597"/>
        <dbReference type="ChEBI" id="CHEBI:58332"/>
        <dbReference type="ChEBI" id="CHEBI:60110"/>
        <dbReference type="ChEBI" id="CHEBI:60377"/>
        <dbReference type="EC" id="2.7.8.5"/>
    </reaction>
</comment>
<evidence type="ECO:0000256" key="3">
    <source>
        <dbReference type="ARBA" id="ARBA00005042"/>
    </source>
</evidence>
<proteinExistence type="inferred from homology"/>
<sequence>MNLPNRITLLRIFMIPLMLVFLLVDLDSVTWWSYPLTWGNYTLPMNHLIGAFLFILAASTDGIDGYLARKNNMVTNLGKLLDPLADKLLVSAVLISLVALGKCDAWIAVVIISREFAVTGLREVALLEGSVIAASKWGKAKTITQIIAISALLLNNFPFAWVNFRFDIVSIWLAAIITIYSGVDYFIKNKNIINISKI</sequence>
<dbReference type="InterPro" id="IPR043130">
    <property type="entry name" value="CDP-OH_PTrfase_TM_dom"/>
</dbReference>
<keyword evidence="15" id="KW-1208">Phospholipid metabolism</keyword>
<evidence type="ECO:0000256" key="12">
    <source>
        <dbReference type="ARBA" id="ARBA00023098"/>
    </source>
</evidence>
<dbReference type="NCBIfam" id="TIGR00560">
    <property type="entry name" value="pgsA"/>
    <property type="match status" value="1"/>
</dbReference>
<evidence type="ECO:0000256" key="13">
    <source>
        <dbReference type="ARBA" id="ARBA00023136"/>
    </source>
</evidence>
<evidence type="ECO:0000256" key="2">
    <source>
        <dbReference type="ARBA" id="ARBA00004141"/>
    </source>
</evidence>
<keyword evidence="13 19" id="KW-0472">Membrane</keyword>
<dbReference type="Gene3D" id="1.20.120.1760">
    <property type="match status" value="1"/>
</dbReference>
<dbReference type="EMBL" id="JAGGLD010000003">
    <property type="protein sequence ID" value="MBP2001047.1"/>
    <property type="molecule type" value="Genomic_DNA"/>
</dbReference>
<dbReference type="InterPro" id="IPR004570">
    <property type="entry name" value="Phosphatidylglycerol_P_synth"/>
</dbReference>
<evidence type="ECO:0000256" key="6">
    <source>
        <dbReference type="ARBA" id="ARBA00013170"/>
    </source>
</evidence>
<evidence type="ECO:0000256" key="19">
    <source>
        <dbReference type="SAM" id="Phobius"/>
    </source>
</evidence>
<comment type="similarity">
    <text evidence="5 18">Belongs to the CDP-alcohol phosphatidyltransferase class-I family.</text>
</comment>
<keyword evidence="10 19" id="KW-0812">Transmembrane</keyword>
<evidence type="ECO:0000256" key="4">
    <source>
        <dbReference type="ARBA" id="ARBA00005189"/>
    </source>
</evidence>
<name>A0ABS4JH59_9BACL</name>
<dbReference type="InterPro" id="IPR000462">
    <property type="entry name" value="CDP-OH_P_trans"/>
</dbReference>
<evidence type="ECO:0000313" key="20">
    <source>
        <dbReference type="EMBL" id="MBP2001047.1"/>
    </source>
</evidence>
<dbReference type="EC" id="2.7.8.5" evidence="6 17"/>
<comment type="caution">
    <text evidence="20">The sequence shown here is derived from an EMBL/GenBank/DDBJ whole genome shotgun (WGS) entry which is preliminary data.</text>
</comment>
<dbReference type="PANTHER" id="PTHR14269:SF62">
    <property type="entry name" value="CDP-DIACYLGLYCEROL--GLYCEROL-3-PHOSPHATE 3-PHOSPHATIDYLTRANSFERASE 1, CHLOROPLASTIC"/>
    <property type="match status" value="1"/>
</dbReference>
<organism evidence="20 21">
    <name type="scientific">Paenibacillus shirakamiensis</name>
    <dbReference type="NCBI Taxonomy" id="1265935"/>
    <lineage>
        <taxon>Bacteria</taxon>
        <taxon>Bacillati</taxon>
        <taxon>Bacillota</taxon>
        <taxon>Bacilli</taxon>
        <taxon>Bacillales</taxon>
        <taxon>Paenibacillaceae</taxon>
        <taxon>Paenibacillus</taxon>
    </lineage>
</organism>
<dbReference type="InterPro" id="IPR048254">
    <property type="entry name" value="CDP_ALCOHOL_P_TRANSF_CS"/>
</dbReference>
<dbReference type="GO" id="GO:0008444">
    <property type="term" value="F:CDP-diacylglycerol-glycerol-3-phosphate 3-phosphatidyltransferase activity"/>
    <property type="evidence" value="ECO:0007669"/>
    <property type="project" value="UniProtKB-EC"/>
</dbReference>
<comment type="pathway">
    <text evidence="3">Phospholipid metabolism; phosphatidylglycerol biosynthesis; phosphatidylglycerol from CDP-diacylglycerol: step 1/2.</text>
</comment>